<dbReference type="Gene3D" id="3.40.50.720">
    <property type="entry name" value="NAD(P)-binding Rossmann-like Domain"/>
    <property type="match status" value="2"/>
</dbReference>
<keyword evidence="3" id="KW-0520">NAD</keyword>
<dbReference type="Pfam" id="PF02826">
    <property type="entry name" value="2-Hacid_dh_C"/>
    <property type="match status" value="1"/>
</dbReference>
<accession>A0ABT9GYG8</accession>
<evidence type="ECO:0000256" key="3">
    <source>
        <dbReference type="ARBA" id="ARBA00023027"/>
    </source>
</evidence>
<evidence type="ECO:0000256" key="2">
    <source>
        <dbReference type="ARBA" id="ARBA00023002"/>
    </source>
</evidence>
<evidence type="ECO:0000313" key="7">
    <source>
        <dbReference type="EMBL" id="MDP4536105.1"/>
    </source>
</evidence>
<dbReference type="InterPro" id="IPR006139">
    <property type="entry name" value="D-isomer_2_OHA_DH_cat_dom"/>
</dbReference>
<evidence type="ECO:0000259" key="5">
    <source>
        <dbReference type="Pfam" id="PF00389"/>
    </source>
</evidence>
<feature type="domain" description="D-isomer specific 2-hydroxyacid dehydrogenase catalytic" evidence="5">
    <location>
        <begin position="13"/>
        <end position="310"/>
    </location>
</feature>
<keyword evidence="8" id="KW-1185">Reference proteome</keyword>
<protein>
    <submittedName>
        <fullName evidence="7">D-2-hydroxyacid dehydrogenase</fullName>
    </submittedName>
</protein>
<dbReference type="PANTHER" id="PTHR43761:SF1">
    <property type="entry name" value="D-ISOMER SPECIFIC 2-HYDROXYACID DEHYDROGENASE CATALYTIC DOMAIN-CONTAINING PROTEIN-RELATED"/>
    <property type="match status" value="1"/>
</dbReference>
<dbReference type="Proteomes" id="UP001231616">
    <property type="component" value="Unassembled WGS sequence"/>
</dbReference>
<dbReference type="PROSITE" id="PS00671">
    <property type="entry name" value="D_2_HYDROXYACID_DH_3"/>
    <property type="match status" value="1"/>
</dbReference>
<evidence type="ECO:0000256" key="1">
    <source>
        <dbReference type="ARBA" id="ARBA00005854"/>
    </source>
</evidence>
<evidence type="ECO:0000259" key="6">
    <source>
        <dbReference type="Pfam" id="PF02826"/>
    </source>
</evidence>
<evidence type="ECO:0000313" key="8">
    <source>
        <dbReference type="Proteomes" id="UP001231616"/>
    </source>
</evidence>
<dbReference type="SUPFAM" id="SSF51735">
    <property type="entry name" value="NAD(P)-binding Rossmann-fold domains"/>
    <property type="match status" value="1"/>
</dbReference>
<dbReference type="SUPFAM" id="SSF52283">
    <property type="entry name" value="Formate/glycerate dehydrogenase catalytic domain-like"/>
    <property type="match status" value="1"/>
</dbReference>
<organism evidence="7 8">
    <name type="scientific">Alkalimonas collagenimarina</name>
    <dbReference type="NCBI Taxonomy" id="400390"/>
    <lineage>
        <taxon>Bacteria</taxon>
        <taxon>Pseudomonadati</taxon>
        <taxon>Pseudomonadota</taxon>
        <taxon>Gammaproteobacteria</taxon>
        <taxon>Alkalimonas</taxon>
    </lineage>
</organism>
<dbReference type="EMBL" id="JAUZVZ010000009">
    <property type="protein sequence ID" value="MDP4536105.1"/>
    <property type="molecule type" value="Genomic_DNA"/>
</dbReference>
<evidence type="ECO:0000256" key="4">
    <source>
        <dbReference type="RuleBase" id="RU003719"/>
    </source>
</evidence>
<dbReference type="CDD" id="cd12162">
    <property type="entry name" value="2-Hacid_dh_4"/>
    <property type="match status" value="1"/>
</dbReference>
<comment type="caution">
    <text evidence="7">The sequence shown here is derived from an EMBL/GenBank/DDBJ whole genome shotgun (WGS) entry which is preliminary data.</text>
</comment>
<feature type="domain" description="D-isomer specific 2-hydroxyacid dehydrogenase NAD-binding" evidence="6">
    <location>
        <begin position="109"/>
        <end position="287"/>
    </location>
</feature>
<proteinExistence type="inferred from homology"/>
<dbReference type="PROSITE" id="PS00670">
    <property type="entry name" value="D_2_HYDROXYACID_DH_2"/>
    <property type="match status" value="1"/>
</dbReference>
<dbReference type="PANTHER" id="PTHR43761">
    <property type="entry name" value="D-ISOMER SPECIFIC 2-HYDROXYACID DEHYDROGENASE FAMILY PROTEIN (AFU_ORTHOLOGUE AFUA_1G13630)"/>
    <property type="match status" value="1"/>
</dbReference>
<dbReference type="InterPro" id="IPR029753">
    <property type="entry name" value="D-isomer_DH_CS"/>
</dbReference>
<dbReference type="InterPro" id="IPR050418">
    <property type="entry name" value="D-iso_2-hydroxyacid_DH_PdxB"/>
</dbReference>
<dbReference type="Pfam" id="PF00389">
    <property type="entry name" value="2-Hacid_dh"/>
    <property type="match status" value="1"/>
</dbReference>
<dbReference type="InterPro" id="IPR036291">
    <property type="entry name" value="NAD(P)-bd_dom_sf"/>
</dbReference>
<keyword evidence="2 4" id="KW-0560">Oxidoreductase</keyword>
<sequence length="315" mass="34419">MTRPQAVFLDAGSVGNADLNPLHQLQVELELFPETRLEQIVERLQNATIAIVNKTELNADTLQQLPQLKYIAVTATGLNNIDLVAAQQAGIKVQNAEHYATASVAQHVFALLLQLTNQCLAYQQAIQQGRWSKSSHFCLLDYPMIELAGKTLCIIGHGTLGQATAQLARAFGMQVIVAERPKASCRSGRVPFEQALASADVISLHCPLTDDNHHLIGRKQLAMMKNTAILINTARGALVDTQAVLSALMDETLYAAALDVLDTEPPPPNHTALLTSHPRLLLSPHVAWATTEARNRLVQQVANDLKQWLLRHVPA</sequence>
<name>A0ABT9GYG8_9GAMM</name>
<dbReference type="RefSeq" id="WP_305893371.1">
    <property type="nucleotide sequence ID" value="NZ_JAUZVZ010000009.1"/>
</dbReference>
<reference evidence="7 8" key="1">
    <citation type="submission" date="2023-08" db="EMBL/GenBank/DDBJ databases">
        <authorList>
            <person name="Joshi A."/>
            <person name="Thite S."/>
        </authorList>
    </citation>
    <scope>NUCLEOTIDE SEQUENCE [LARGE SCALE GENOMIC DNA]</scope>
    <source>
        <strain evidence="7 8">AC40</strain>
    </source>
</reference>
<dbReference type="InterPro" id="IPR006140">
    <property type="entry name" value="D-isomer_DH_NAD-bd"/>
</dbReference>
<comment type="similarity">
    <text evidence="1 4">Belongs to the D-isomer specific 2-hydroxyacid dehydrogenase family.</text>
</comment>
<gene>
    <name evidence="7" type="ORF">Q3O60_07895</name>
</gene>